<proteinExistence type="predicted"/>
<reference evidence="1 2" key="1">
    <citation type="submission" date="2024-02" db="EMBL/GenBank/DDBJ databases">
        <authorList>
            <person name="Chen Y."/>
            <person name="Shah S."/>
            <person name="Dougan E. K."/>
            <person name="Thang M."/>
            <person name="Chan C."/>
        </authorList>
    </citation>
    <scope>NUCLEOTIDE SEQUENCE [LARGE SCALE GENOMIC DNA]</scope>
</reference>
<name>A0ABP0RN55_9DINO</name>
<protein>
    <submittedName>
        <fullName evidence="1">Uncharacterized protein</fullName>
    </submittedName>
</protein>
<keyword evidence="2" id="KW-1185">Reference proteome</keyword>
<dbReference type="EMBL" id="CAXAMM010041951">
    <property type="protein sequence ID" value="CAK9102032.1"/>
    <property type="molecule type" value="Genomic_DNA"/>
</dbReference>
<sequence>MQNAHIASCRGTEFEYDPNCGTYLEVHRPGQKAVLSDVRIDSTTTVTWTDLGAGVEQPYITSAGYQTRFLATHRLCRGEYEARRAMTAEGRGFLRPRSMEMDTYGLVGRADALRTLRTPVWSADLTVQRTRAFYVSSPTCETPPGGIDPPTPMLGANRLGARAYGRWGRNPRPLGSGGKDLD</sequence>
<organism evidence="1 2">
    <name type="scientific">Durusdinium trenchii</name>
    <dbReference type="NCBI Taxonomy" id="1381693"/>
    <lineage>
        <taxon>Eukaryota</taxon>
        <taxon>Sar</taxon>
        <taxon>Alveolata</taxon>
        <taxon>Dinophyceae</taxon>
        <taxon>Suessiales</taxon>
        <taxon>Symbiodiniaceae</taxon>
        <taxon>Durusdinium</taxon>
    </lineage>
</organism>
<dbReference type="Proteomes" id="UP001642464">
    <property type="component" value="Unassembled WGS sequence"/>
</dbReference>
<comment type="caution">
    <text evidence="1">The sequence shown here is derived from an EMBL/GenBank/DDBJ whole genome shotgun (WGS) entry which is preliminary data.</text>
</comment>
<evidence type="ECO:0000313" key="2">
    <source>
        <dbReference type="Proteomes" id="UP001642464"/>
    </source>
</evidence>
<evidence type="ECO:0000313" key="1">
    <source>
        <dbReference type="EMBL" id="CAK9102032.1"/>
    </source>
</evidence>
<gene>
    <name evidence="1" type="ORF">SCF082_LOCUS47698</name>
</gene>
<accession>A0ABP0RN55</accession>